<evidence type="ECO:0000313" key="8">
    <source>
        <dbReference type="Proteomes" id="UP000266841"/>
    </source>
</evidence>
<dbReference type="PANTHER" id="PTHR45011">
    <property type="entry name" value="DAP3-BINDING CELL DEATH ENHANCER 1"/>
    <property type="match status" value="1"/>
</dbReference>
<dbReference type="Gene3D" id="1.25.40.10">
    <property type="entry name" value="Tetratricopeptide repeat domain"/>
    <property type="match status" value="1"/>
</dbReference>
<dbReference type="InterPro" id="IPR002893">
    <property type="entry name" value="Znf_MYND"/>
</dbReference>
<evidence type="ECO:0000256" key="5">
    <source>
        <dbReference type="SAM" id="MobiDB-lite"/>
    </source>
</evidence>
<dbReference type="OrthoDB" id="272077at2759"/>
<dbReference type="PROSITE" id="PS50865">
    <property type="entry name" value="ZF_MYND_2"/>
    <property type="match status" value="1"/>
</dbReference>
<dbReference type="SMART" id="SM00671">
    <property type="entry name" value="SEL1"/>
    <property type="match status" value="3"/>
</dbReference>
<protein>
    <recommendedName>
        <fullName evidence="6">MYND-type domain-containing protein</fullName>
    </recommendedName>
</protein>
<comment type="caution">
    <text evidence="7">The sequence shown here is derived from an EMBL/GenBank/DDBJ whole genome shotgun (WGS) entry which is preliminary data.</text>
</comment>
<evidence type="ECO:0000256" key="2">
    <source>
        <dbReference type="ARBA" id="ARBA00022771"/>
    </source>
</evidence>
<dbReference type="Pfam" id="PF08238">
    <property type="entry name" value="Sel1"/>
    <property type="match status" value="3"/>
</dbReference>
<gene>
    <name evidence="7" type="ORF">THAOC_04457</name>
</gene>
<evidence type="ECO:0000256" key="3">
    <source>
        <dbReference type="ARBA" id="ARBA00022833"/>
    </source>
</evidence>
<organism evidence="7 8">
    <name type="scientific">Thalassiosira oceanica</name>
    <name type="common">Marine diatom</name>
    <dbReference type="NCBI Taxonomy" id="159749"/>
    <lineage>
        <taxon>Eukaryota</taxon>
        <taxon>Sar</taxon>
        <taxon>Stramenopiles</taxon>
        <taxon>Ochrophyta</taxon>
        <taxon>Bacillariophyta</taxon>
        <taxon>Coscinodiscophyceae</taxon>
        <taxon>Thalassiosirophycidae</taxon>
        <taxon>Thalassiosirales</taxon>
        <taxon>Thalassiosiraceae</taxon>
        <taxon>Thalassiosira</taxon>
    </lineage>
</organism>
<keyword evidence="8" id="KW-1185">Reference proteome</keyword>
<proteinExistence type="predicted"/>
<dbReference type="SUPFAM" id="SSF144232">
    <property type="entry name" value="HIT/MYND zinc finger-like"/>
    <property type="match status" value="1"/>
</dbReference>
<evidence type="ECO:0000313" key="7">
    <source>
        <dbReference type="EMBL" id="EJK73900.1"/>
    </source>
</evidence>
<dbReference type="InterPro" id="IPR011990">
    <property type="entry name" value="TPR-like_helical_dom_sf"/>
</dbReference>
<dbReference type="Pfam" id="PF01753">
    <property type="entry name" value="zf-MYND"/>
    <property type="match status" value="1"/>
</dbReference>
<feature type="region of interest" description="Disordered" evidence="5">
    <location>
        <begin position="298"/>
        <end position="320"/>
    </location>
</feature>
<name>K0T8J1_THAOC</name>
<evidence type="ECO:0000259" key="6">
    <source>
        <dbReference type="PROSITE" id="PS50865"/>
    </source>
</evidence>
<keyword evidence="3" id="KW-0862">Zinc</keyword>
<reference evidence="7 8" key="1">
    <citation type="journal article" date="2012" name="Genome Biol.">
        <title>Genome and low-iron response of an oceanic diatom adapted to chronic iron limitation.</title>
        <authorList>
            <person name="Lommer M."/>
            <person name="Specht M."/>
            <person name="Roy A.S."/>
            <person name="Kraemer L."/>
            <person name="Andreson R."/>
            <person name="Gutowska M.A."/>
            <person name="Wolf J."/>
            <person name="Bergner S.V."/>
            <person name="Schilhabel M.B."/>
            <person name="Klostermeier U.C."/>
            <person name="Beiko R.G."/>
            <person name="Rosenstiel P."/>
            <person name="Hippler M."/>
            <person name="Laroche J."/>
        </authorList>
    </citation>
    <scope>NUCLEOTIDE SEQUENCE [LARGE SCALE GENOMIC DNA]</scope>
    <source>
        <strain evidence="7 8">CCMP1005</strain>
    </source>
</reference>
<dbReference type="SUPFAM" id="SSF81901">
    <property type="entry name" value="HCP-like"/>
    <property type="match status" value="1"/>
</dbReference>
<dbReference type="PANTHER" id="PTHR45011:SF1">
    <property type="entry name" value="DAP3-BINDING CELL DEATH ENHANCER 1"/>
    <property type="match status" value="1"/>
</dbReference>
<feature type="domain" description="MYND-type" evidence="6">
    <location>
        <begin position="25"/>
        <end position="66"/>
    </location>
</feature>
<dbReference type="PROSITE" id="PS01360">
    <property type="entry name" value="ZF_MYND_1"/>
    <property type="match status" value="1"/>
</dbReference>
<evidence type="ECO:0000256" key="4">
    <source>
        <dbReference type="PROSITE-ProRule" id="PRU00134"/>
    </source>
</evidence>
<sequence>MLTPSPHTHTAIDRKMDSGVEADVCANCGKEASDAVKLKNCNACHLVKYCCVACQKTHRKQHKKACKKRAAELKDERLYSQGQERPEGDFCPICMLAIPLPMPEHSAFMVCCLQTVCHGCDWAAQKRGMIDCPFCREPRPRDDKPALSLVKKRVAAKDPKAIEHLATKYFFGRMGLKRNLSRAIKLWEEAAELGSIEAHFKLANRYRYGQGVVQDMAKAVDHMEKAAMKGHVASRCNLGDLEFRNGNKERALRHLLIAAKMGDKLAVANVQSMFVEGLATKQQYADALKGYQDAVEEMKSPERDEAQAISFKQHMTRRQR</sequence>
<accession>K0T8J1</accession>
<keyword evidence="2 4" id="KW-0863">Zinc-finger</keyword>
<dbReference type="GO" id="GO:0008270">
    <property type="term" value="F:zinc ion binding"/>
    <property type="evidence" value="ECO:0007669"/>
    <property type="project" value="UniProtKB-KW"/>
</dbReference>
<dbReference type="AlphaFoldDB" id="K0T8J1"/>
<dbReference type="Proteomes" id="UP000266841">
    <property type="component" value="Unassembled WGS sequence"/>
</dbReference>
<evidence type="ECO:0000256" key="1">
    <source>
        <dbReference type="ARBA" id="ARBA00022723"/>
    </source>
</evidence>
<keyword evidence="1" id="KW-0479">Metal-binding</keyword>
<dbReference type="InterPro" id="IPR052748">
    <property type="entry name" value="ISR_Activator"/>
</dbReference>
<dbReference type="Gene3D" id="6.10.140.2220">
    <property type="match status" value="1"/>
</dbReference>
<dbReference type="InterPro" id="IPR006597">
    <property type="entry name" value="Sel1-like"/>
</dbReference>
<dbReference type="eggNOG" id="ENOG502SC8I">
    <property type="taxonomic scope" value="Eukaryota"/>
</dbReference>
<dbReference type="SUPFAM" id="SSF57850">
    <property type="entry name" value="RING/U-box"/>
    <property type="match status" value="1"/>
</dbReference>
<dbReference type="EMBL" id="AGNL01004120">
    <property type="protein sequence ID" value="EJK73900.1"/>
    <property type="molecule type" value="Genomic_DNA"/>
</dbReference>